<evidence type="ECO:0000313" key="3">
    <source>
        <dbReference type="Proteomes" id="UP001596050"/>
    </source>
</evidence>
<feature type="transmembrane region" description="Helical" evidence="1">
    <location>
        <begin position="12"/>
        <end position="35"/>
    </location>
</feature>
<organism evidence="2 3">
    <name type="scientific">Massilia niabensis</name>
    <dbReference type="NCBI Taxonomy" id="544910"/>
    <lineage>
        <taxon>Bacteria</taxon>
        <taxon>Pseudomonadati</taxon>
        <taxon>Pseudomonadota</taxon>
        <taxon>Betaproteobacteria</taxon>
        <taxon>Burkholderiales</taxon>
        <taxon>Oxalobacteraceae</taxon>
        <taxon>Telluria group</taxon>
        <taxon>Massilia</taxon>
    </lineage>
</organism>
<name>A0ABW0LAB2_9BURK</name>
<accession>A0ABW0LAB2</accession>
<sequence>MEYLLIVNSHMRSFVVFLATFLISHVLLIYVYTGFLAQAPVSFIAVCALLLGAIFGCVASFWSWALTHAKAFLSASFLSALMILLPFLLNTYGFAIVALPLVFLWTWANFLGMKYTKRWRKVDLN</sequence>
<keyword evidence="1" id="KW-1133">Transmembrane helix</keyword>
<evidence type="ECO:0000313" key="2">
    <source>
        <dbReference type="EMBL" id="MFC5462600.1"/>
    </source>
</evidence>
<evidence type="ECO:0000256" key="1">
    <source>
        <dbReference type="SAM" id="Phobius"/>
    </source>
</evidence>
<keyword evidence="1" id="KW-0472">Membrane</keyword>
<dbReference type="RefSeq" id="WP_379786081.1">
    <property type="nucleotide sequence ID" value="NZ_JBHSMU010000016.1"/>
</dbReference>
<dbReference type="Proteomes" id="UP001596050">
    <property type="component" value="Unassembled WGS sequence"/>
</dbReference>
<protein>
    <submittedName>
        <fullName evidence="2">Uncharacterized protein</fullName>
    </submittedName>
</protein>
<feature type="transmembrane region" description="Helical" evidence="1">
    <location>
        <begin position="94"/>
        <end position="112"/>
    </location>
</feature>
<keyword evidence="3" id="KW-1185">Reference proteome</keyword>
<feature type="transmembrane region" description="Helical" evidence="1">
    <location>
        <begin position="71"/>
        <end position="88"/>
    </location>
</feature>
<reference evidence="3" key="1">
    <citation type="journal article" date="2019" name="Int. J. Syst. Evol. Microbiol.">
        <title>The Global Catalogue of Microorganisms (GCM) 10K type strain sequencing project: providing services to taxonomists for standard genome sequencing and annotation.</title>
        <authorList>
            <consortium name="The Broad Institute Genomics Platform"/>
            <consortium name="The Broad Institute Genome Sequencing Center for Infectious Disease"/>
            <person name="Wu L."/>
            <person name="Ma J."/>
        </authorList>
    </citation>
    <scope>NUCLEOTIDE SEQUENCE [LARGE SCALE GENOMIC DNA]</scope>
    <source>
        <strain evidence="3">KACC 12649</strain>
    </source>
</reference>
<feature type="transmembrane region" description="Helical" evidence="1">
    <location>
        <begin position="41"/>
        <end position="64"/>
    </location>
</feature>
<proteinExistence type="predicted"/>
<keyword evidence="1" id="KW-0812">Transmembrane</keyword>
<gene>
    <name evidence="2" type="ORF">ACFPN5_22575</name>
</gene>
<comment type="caution">
    <text evidence="2">The sequence shown here is derived from an EMBL/GenBank/DDBJ whole genome shotgun (WGS) entry which is preliminary data.</text>
</comment>
<dbReference type="EMBL" id="JBHSMU010000016">
    <property type="protein sequence ID" value="MFC5462600.1"/>
    <property type="molecule type" value="Genomic_DNA"/>
</dbReference>